<evidence type="ECO:0000256" key="2">
    <source>
        <dbReference type="ARBA" id="ARBA00009694"/>
    </source>
</evidence>
<evidence type="ECO:0000256" key="6">
    <source>
        <dbReference type="SAM" id="Phobius"/>
    </source>
</evidence>
<evidence type="ECO:0000256" key="5">
    <source>
        <dbReference type="ARBA" id="ARBA00023136"/>
    </source>
</evidence>
<keyword evidence="3 6" id="KW-0812">Transmembrane</keyword>
<feature type="transmembrane region" description="Helical" evidence="6">
    <location>
        <begin position="71"/>
        <end position="90"/>
    </location>
</feature>
<dbReference type="KEGG" id="kpul:GXN76_14120"/>
<proteinExistence type="inferred from homology"/>
<evidence type="ECO:0000256" key="4">
    <source>
        <dbReference type="ARBA" id="ARBA00022989"/>
    </source>
</evidence>
<dbReference type="PANTHER" id="PTHR43461:SF1">
    <property type="entry name" value="TRANSMEMBRANE PROTEIN 256"/>
    <property type="match status" value="1"/>
</dbReference>
<evidence type="ECO:0000313" key="8">
    <source>
        <dbReference type="Proteomes" id="UP000503088"/>
    </source>
</evidence>
<accession>A0A7D4C8E2</accession>
<dbReference type="AlphaFoldDB" id="A0A7D4C8E2"/>
<keyword evidence="8" id="KW-1185">Reference proteome</keyword>
<dbReference type="PANTHER" id="PTHR43461">
    <property type="entry name" value="TRANSMEMBRANE PROTEIN 256"/>
    <property type="match status" value="1"/>
</dbReference>
<feature type="transmembrane region" description="Helical" evidence="6">
    <location>
        <begin position="43"/>
        <end position="59"/>
    </location>
</feature>
<protein>
    <submittedName>
        <fullName evidence="7">DUF423 domain-containing protein</fullName>
    </submittedName>
</protein>
<dbReference type="InterPro" id="IPR006696">
    <property type="entry name" value="DUF423"/>
</dbReference>
<comment type="similarity">
    <text evidence="2">Belongs to the UPF0382 family.</text>
</comment>
<keyword evidence="5 6" id="KW-0472">Membrane</keyword>
<dbReference type="EMBL" id="CP048104">
    <property type="protein sequence ID" value="QKG85476.1"/>
    <property type="molecule type" value="Genomic_DNA"/>
</dbReference>
<reference evidence="7 8" key="1">
    <citation type="submission" date="2020-01" db="EMBL/GenBank/DDBJ databases">
        <authorList>
            <person name="Gulvik C.A."/>
            <person name="Batra D.G."/>
        </authorList>
    </citation>
    <scope>NUCLEOTIDE SEQUENCE [LARGE SCALE GENOMIC DNA]</scope>
    <source>
        <strain evidence="7 8">W9323</strain>
    </source>
</reference>
<sequence length="124" mass="12892">MKGFILLGAINMFLSIALGAFGAHGLEGKVSERMIANWETGAHYHMAHALGLLFIGLFVDKIGSSPLVNTGGWLILAGIVLFAGSLYVMALTNITALGAITPIGGVSFLAGWTCIAIAAFKQLS</sequence>
<evidence type="ECO:0000256" key="1">
    <source>
        <dbReference type="ARBA" id="ARBA00004141"/>
    </source>
</evidence>
<keyword evidence="4 6" id="KW-1133">Transmembrane helix</keyword>
<dbReference type="RefSeq" id="WP_173224155.1">
    <property type="nucleotide sequence ID" value="NZ_CP048104.1"/>
</dbReference>
<dbReference type="Pfam" id="PF04241">
    <property type="entry name" value="DUF423"/>
    <property type="match status" value="1"/>
</dbReference>
<dbReference type="GO" id="GO:0005886">
    <property type="term" value="C:plasma membrane"/>
    <property type="evidence" value="ECO:0007669"/>
    <property type="project" value="TreeGrafter"/>
</dbReference>
<evidence type="ECO:0000313" key="7">
    <source>
        <dbReference type="EMBL" id="QKG85476.1"/>
    </source>
</evidence>
<organism evidence="7 8">
    <name type="scientific">Kroppenstedtia pulmonis</name>
    <dbReference type="NCBI Taxonomy" id="1380685"/>
    <lineage>
        <taxon>Bacteria</taxon>
        <taxon>Bacillati</taxon>
        <taxon>Bacillota</taxon>
        <taxon>Bacilli</taxon>
        <taxon>Bacillales</taxon>
        <taxon>Thermoactinomycetaceae</taxon>
        <taxon>Kroppenstedtia</taxon>
    </lineage>
</organism>
<feature type="transmembrane region" description="Helical" evidence="6">
    <location>
        <begin position="96"/>
        <end position="120"/>
    </location>
</feature>
<gene>
    <name evidence="7" type="ORF">GXN76_14120</name>
</gene>
<evidence type="ECO:0000256" key="3">
    <source>
        <dbReference type="ARBA" id="ARBA00022692"/>
    </source>
</evidence>
<dbReference type="Proteomes" id="UP000503088">
    <property type="component" value="Chromosome"/>
</dbReference>
<comment type="subcellular location">
    <subcellularLocation>
        <location evidence="1">Membrane</location>
        <topology evidence="1">Multi-pass membrane protein</topology>
    </subcellularLocation>
</comment>
<name>A0A7D4C8E2_9BACL</name>